<gene>
    <name evidence="2" type="ORF">BUALT_Bualt07G0051000</name>
</gene>
<feature type="region of interest" description="Disordered" evidence="1">
    <location>
        <begin position="1"/>
        <end position="51"/>
    </location>
</feature>
<dbReference type="Pfam" id="PF01221">
    <property type="entry name" value="Dynein_light"/>
    <property type="match status" value="1"/>
</dbReference>
<dbReference type="SUPFAM" id="SSF54648">
    <property type="entry name" value="DLC"/>
    <property type="match status" value="1"/>
</dbReference>
<keyword evidence="3" id="KW-1185">Reference proteome</keyword>
<evidence type="ECO:0000313" key="2">
    <source>
        <dbReference type="EMBL" id="KAG8379080.1"/>
    </source>
</evidence>
<feature type="region of interest" description="Disordered" evidence="1">
    <location>
        <begin position="173"/>
        <end position="199"/>
    </location>
</feature>
<dbReference type="InterPro" id="IPR037177">
    <property type="entry name" value="DLC_sf"/>
</dbReference>
<feature type="compositionally biased region" description="Basic residues" evidence="1">
    <location>
        <begin position="1"/>
        <end position="13"/>
    </location>
</feature>
<dbReference type="InterPro" id="IPR001372">
    <property type="entry name" value="Dynein_light_chain_typ-1/2"/>
</dbReference>
<dbReference type="PANTHER" id="PTHR11886">
    <property type="entry name" value="DYNEIN LIGHT CHAIN"/>
    <property type="match status" value="1"/>
</dbReference>
<comment type="caution">
    <text evidence="2">The sequence shown here is derived from an EMBL/GenBank/DDBJ whole genome shotgun (WGS) entry which is preliminary data.</text>
</comment>
<dbReference type="GO" id="GO:0045505">
    <property type="term" value="F:dynein intermediate chain binding"/>
    <property type="evidence" value="ECO:0007669"/>
    <property type="project" value="TreeGrafter"/>
</dbReference>
<name>A0AAV6XJ49_9LAMI</name>
<dbReference type="GO" id="GO:0005868">
    <property type="term" value="C:cytoplasmic dynein complex"/>
    <property type="evidence" value="ECO:0007669"/>
    <property type="project" value="TreeGrafter"/>
</dbReference>
<dbReference type="GO" id="GO:0007017">
    <property type="term" value="P:microtubule-based process"/>
    <property type="evidence" value="ECO:0007669"/>
    <property type="project" value="InterPro"/>
</dbReference>
<evidence type="ECO:0008006" key="4">
    <source>
        <dbReference type="Google" id="ProtNLM"/>
    </source>
</evidence>
<evidence type="ECO:0000256" key="1">
    <source>
        <dbReference type="SAM" id="MobiDB-lite"/>
    </source>
</evidence>
<dbReference type="EMBL" id="WHWC01000007">
    <property type="protein sequence ID" value="KAG8379080.1"/>
    <property type="molecule type" value="Genomic_DNA"/>
</dbReference>
<reference evidence="2" key="1">
    <citation type="submission" date="2019-10" db="EMBL/GenBank/DDBJ databases">
        <authorList>
            <person name="Zhang R."/>
            <person name="Pan Y."/>
            <person name="Wang J."/>
            <person name="Ma R."/>
            <person name="Yu S."/>
        </authorList>
    </citation>
    <scope>NUCLEOTIDE SEQUENCE</scope>
    <source>
        <strain evidence="2">LA-IB0</strain>
        <tissue evidence="2">Leaf</tissue>
    </source>
</reference>
<protein>
    <recommendedName>
        <fullName evidence="4">Dynein light chain</fullName>
    </recommendedName>
</protein>
<sequence length="315" mass="35121">MANHQTSHHHRRILAPPNPPTPMDPTLKKNPKPTPLSAALHHPHPLPDPTISATIQNISHRFSKLYTNHKKHLITNPSKPHPHPHPQPESYFHGKPLSYSPLSDSSCATLTKSSSQHERNRTKNANLRQTEYYFSTKTKVKKKDSSGSIKNASFDVKKASQLMSKSLDIENVKRSEEDGFEGRRSSVSSSIPQSMVEGGGGRRRSFCSSQVELADFLSCNGVKVVAVDMPPFMQIHAVDCARKVHDSLEKFTSKTLAFTLKKEFDGVYGPAWHCIVGSSFGSFVTHSVGGFMYFSMDHKLYVLLFKTTVQRAEGN</sequence>
<dbReference type="SMART" id="SM01375">
    <property type="entry name" value="Dynein_light"/>
    <property type="match status" value="1"/>
</dbReference>
<evidence type="ECO:0000313" key="3">
    <source>
        <dbReference type="Proteomes" id="UP000826271"/>
    </source>
</evidence>
<feature type="region of interest" description="Disordered" evidence="1">
    <location>
        <begin position="72"/>
        <end position="130"/>
    </location>
</feature>
<dbReference type="Gene3D" id="3.30.740.10">
    <property type="entry name" value="Protein Inhibitor Of Neuronal Nitric Oxide Synthase"/>
    <property type="match status" value="1"/>
</dbReference>
<organism evidence="2 3">
    <name type="scientific">Buddleja alternifolia</name>
    <dbReference type="NCBI Taxonomy" id="168488"/>
    <lineage>
        <taxon>Eukaryota</taxon>
        <taxon>Viridiplantae</taxon>
        <taxon>Streptophyta</taxon>
        <taxon>Embryophyta</taxon>
        <taxon>Tracheophyta</taxon>
        <taxon>Spermatophyta</taxon>
        <taxon>Magnoliopsida</taxon>
        <taxon>eudicotyledons</taxon>
        <taxon>Gunneridae</taxon>
        <taxon>Pentapetalae</taxon>
        <taxon>asterids</taxon>
        <taxon>lamiids</taxon>
        <taxon>Lamiales</taxon>
        <taxon>Scrophulariaceae</taxon>
        <taxon>Buddlejeae</taxon>
        <taxon>Buddleja</taxon>
    </lineage>
</organism>
<dbReference type="PANTHER" id="PTHR11886:SF80">
    <property type="entry name" value="OS01G0555600 PROTEIN"/>
    <property type="match status" value="1"/>
</dbReference>
<feature type="compositionally biased region" description="Polar residues" evidence="1">
    <location>
        <begin position="100"/>
        <end position="114"/>
    </location>
</feature>
<dbReference type="Proteomes" id="UP000826271">
    <property type="component" value="Unassembled WGS sequence"/>
</dbReference>
<accession>A0AAV6XJ49</accession>
<dbReference type="AlphaFoldDB" id="A0AAV6XJ49"/>
<dbReference type="FunFam" id="3.30.740.10:FF:000003">
    <property type="entry name" value="Dynein light chain"/>
    <property type="match status" value="1"/>
</dbReference>
<feature type="compositionally biased region" description="Basic and acidic residues" evidence="1">
    <location>
        <begin position="173"/>
        <end position="184"/>
    </location>
</feature>
<proteinExistence type="predicted"/>